<evidence type="ECO:0000313" key="10">
    <source>
        <dbReference type="EMBL" id="SFA94862.1"/>
    </source>
</evidence>
<dbReference type="Pfam" id="PF00072">
    <property type="entry name" value="Response_reg"/>
    <property type="match status" value="1"/>
</dbReference>
<keyword evidence="5 7" id="KW-0597">Phosphoprotein</keyword>
<dbReference type="EC" id="3.5.1.44" evidence="5"/>
<dbReference type="RefSeq" id="WP_092063400.1">
    <property type="nucleotide sequence ID" value="NZ_FOJU01000003.1"/>
</dbReference>
<feature type="active site" evidence="5 6">
    <location>
        <position position="194"/>
    </location>
</feature>
<comment type="domain">
    <text evidence="5">Contains a C-terminal catalytic domain, and an N-terminal region which modulates catalytic activity.</text>
</comment>
<dbReference type="InterPro" id="IPR011006">
    <property type="entry name" value="CheY-like_superfamily"/>
</dbReference>
<reference evidence="10 11" key="1">
    <citation type="submission" date="2016-10" db="EMBL/GenBank/DDBJ databases">
        <authorList>
            <person name="de Groot N.N."/>
        </authorList>
    </citation>
    <scope>NUCLEOTIDE SEQUENCE [LARGE SCALE GENOMIC DNA]</scope>
    <source>
        <strain evidence="10 11">DSM 29316</strain>
    </source>
</reference>
<dbReference type="OrthoDB" id="9793421at2"/>
<dbReference type="PANTHER" id="PTHR42872">
    <property type="entry name" value="PROTEIN-GLUTAMATE METHYLESTERASE/PROTEIN-GLUTAMINE GLUTAMINASE"/>
    <property type="match status" value="1"/>
</dbReference>
<dbReference type="CDD" id="cd16432">
    <property type="entry name" value="CheB_Rec"/>
    <property type="match status" value="1"/>
</dbReference>
<dbReference type="PROSITE" id="PS50110">
    <property type="entry name" value="RESPONSE_REGULATORY"/>
    <property type="match status" value="1"/>
</dbReference>
<keyword evidence="3 5" id="KW-0378">Hydrolase</keyword>
<dbReference type="EC" id="3.1.1.61" evidence="5"/>
<keyword evidence="2 5" id="KW-0145">Chemotaxis</keyword>
<comment type="function">
    <text evidence="5">Involved in chemotaxis. Part of a chemotaxis signal transduction system that modulates chemotaxis in response to various stimuli. Catalyzes the demethylation of specific methylglutamate residues introduced into the chemoreceptors (methyl-accepting chemotaxis proteins or MCP) by CheR. Also mediates the irreversible deamidation of specific glutamine residues to glutamic acid.</text>
</comment>
<dbReference type="InterPro" id="IPR008248">
    <property type="entry name" value="CheB-like"/>
</dbReference>
<keyword evidence="1 5" id="KW-0963">Cytoplasm</keyword>
<dbReference type="Proteomes" id="UP000198796">
    <property type="component" value="Unassembled WGS sequence"/>
</dbReference>
<evidence type="ECO:0000256" key="2">
    <source>
        <dbReference type="ARBA" id="ARBA00022500"/>
    </source>
</evidence>
<dbReference type="PROSITE" id="PS50122">
    <property type="entry name" value="CHEB"/>
    <property type="match status" value="1"/>
</dbReference>
<dbReference type="HAMAP" id="MF_00099">
    <property type="entry name" value="CheB_chemtxs"/>
    <property type="match status" value="1"/>
</dbReference>
<dbReference type="GO" id="GO:0008984">
    <property type="term" value="F:protein-glutamate methylesterase activity"/>
    <property type="evidence" value="ECO:0007669"/>
    <property type="project" value="UniProtKB-UniRule"/>
</dbReference>
<keyword evidence="11" id="KW-1185">Reference proteome</keyword>
<dbReference type="EMBL" id="FOJU01000003">
    <property type="protein sequence ID" value="SFA94862.1"/>
    <property type="molecule type" value="Genomic_DNA"/>
</dbReference>
<dbReference type="Gene3D" id="3.40.50.2300">
    <property type="match status" value="1"/>
</dbReference>
<dbReference type="Gene3D" id="3.40.50.180">
    <property type="entry name" value="Methylesterase CheB, C-terminal domain"/>
    <property type="match status" value="1"/>
</dbReference>
<comment type="catalytic activity">
    <reaction evidence="5">
        <text>L-glutaminyl-[protein] + H2O = L-glutamyl-[protein] + NH4(+)</text>
        <dbReference type="Rhea" id="RHEA:16441"/>
        <dbReference type="Rhea" id="RHEA-COMP:10207"/>
        <dbReference type="Rhea" id="RHEA-COMP:10208"/>
        <dbReference type="ChEBI" id="CHEBI:15377"/>
        <dbReference type="ChEBI" id="CHEBI:28938"/>
        <dbReference type="ChEBI" id="CHEBI:29973"/>
        <dbReference type="ChEBI" id="CHEBI:30011"/>
        <dbReference type="EC" id="3.5.1.44"/>
    </reaction>
</comment>
<dbReference type="GO" id="GO:0000156">
    <property type="term" value="F:phosphorelay response regulator activity"/>
    <property type="evidence" value="ECO:0007669"/>
    <property type="project" value="InterPro"/>
</dbReference>
<comment type="similarity">
    <text evidence="5">Belongs to the CheB family.</text>
</comment>
<evidence type="ECO:0000313" key="11">
    <source>
        <dbReference type="Proteomes" id="UP000198796"/>
    </source>
</evidence>
<evidence type="ECO:0000256" key="6">
    <source>
        <dbReference type="PROSITE-ProRule" id="PRU00050"/>
    </source>
</evidence>
<accession>A0A1I0X1H8</accession>
<feature type="active site" evidence="5 6">
    <location>
        <position position="286"/>
    </location>
</feature>
<proteinExistence type="inferred from homology"/>
<feature type="domain" description="Response regulatory" evidence="8">
    <location>
        <begin position="5"/>
        <end position="122"/>
    </location>
</feature>
<dbReference type="NCBIfam" id="NF001965">
    <property type="entry name" value="PRK00742.1"/>
    <property type="match status" value="1"/>
</dbReference>
<gene>
    <name evidence="5" type="primary">cheB</name>
    <name evidence="10" type="ORF">SAMN05421688_1779</name>
</gene>
<dbReference type="STRING" id="871651.SAMN05421688_1779"/>
<evidence type="ECO:0000259" key="9">
    <source>
        <dbReference type="PROSITE" id="PS50122"/>
    </source>
</evidence>
<dbReference type="CDD" id="cd17541">
    <property type="entry name" value="REC_CheB-like"/>
    <property type="match status" value="1"/>
</dbReference>
<dbReference type="AlphaFoldDB" id="A0A1I0X1H8"/>
<organism evidence="10 11">
    <name type="scientific">Poseidonocella pacifica</name>
    <dbReference type="NCBI Taxonomy" id="871651"/>
    <lineage>
        <taxon>Bacteria</taxon>
        <taxon>Pseudomonadati</taxon>
        <taxon>Pseudomonadota</taxon>
        <taxon>Alphaproteobacteria</taxon>
        <taxon>Rhodobacterales</taxon>
        <taxon>Roseobacteraceae</taxon>
        <taxon>Poseidonocella</taxon>
    </lineage>
</organism>
<evidence type="ECO:0000259" key="8">
    <source>
        <dbReference type="PROSITE" id="PS50110"/>
    </source>
</evidence>
<protein>
    <recommendedName>
        <fullName evidence="5">Protein-glutamate methylesterase/protein-glutamine glutaminase</fullName>
        <ecNumber evidence="5">3.1.1.61</ecNumber>
        <ecNumber evidence="5">3.5.1.44</ecNumber>
    </recommendedName>
</protein>
<evidence type="ECO:0000256" key="5">
    <source>
        <dbReference type="HAMAP-Rule" id="MF_00099"/>
    </source>
</evidence>
<dbReference type="SUPFAM" id="SSF52172">
    <property type="entry name" value="CheY-like"/>
    <property type="match status" value="1"/>
</dbReference>
<dbReference type="SMART" id="SM00448">
    <property type="entry name" value="REC"/>
    <property type="match status" value="1"/>
</dbReference>
<feature type="active site" evidence="5 6">
    <location>
        <position position="168"/>
    </location>
</feature>
<dbReference type="GO" id="GO:0050568">
    <property type="term" value="F:protein-glutamine glutaminase activity"/>
    <property type="evidence" value="ECO:0007669"/>
    <property type="project" value="UniProtKB-UniRule"/>
</dbReference>
<dbReference type="PIRSF" id="PIRSF000876">
    <property type="entry name" value="RR_chemtxs_CheB"/>
    <property type="match status" value="1"/>
</dbReference>
<dbReference type="Pfam" id="PF01339">
    <property type="entry name" value="CheB_methylest"/>
    <property type="match status" value="1"/>
</dbReference>
<dbReference type="InterPro" id="IPR001789">
    <property type="entry name" value="Sig_transdc_resp-reg_receiver"/>
</dbReference>
<evidence type="ECO:0000256" key="1">
    <source>
        <dbReference type="ARBA" id="ARBA00022490"/>
    </source>
</evidence>
<evidence type="ECO:0000256" key="3">
    <source>
        <dbReference type="ARBA" id="ARBA00022801"/>
    </source>
</evidence>
<dbReference type="GO" id="GO:0006935">
    <property type="term" value="P:chemotaxis"/>
    <property type="evidence" value="ECO:0007669"/>
    <property type="project" value="UniProtKB-UniRule"/>
</dbReference>
<sequence>MRKTRVLIVDDSATQRRLIAHALEGHDGIEVIAEAADAYQARDLVKTMNPDVLTLDVEMPGMNGLEFLARLMKSRPRPVIMISSYTRRGADAAVQALGMGAIACIGKPAAGNPDEVYRHLPDLIRTAARARLSPAGGHVKSRPYGPSTAPIVDENFRSGHWMVAIGSSTGGVEALTTVLSNYPSQCPPTLITQHMPGNFLRSLAARLNSNLSPEVKVADAGEVLAPGRVLFAPGDRHMILDRSDRIVLLNTPPENGHCPSVDVMYRSLVPRARHVLAVQLTGMGADGAQEMLALRMGGARTIGQDEATSTIYGMPARAFELGAVERQLPLDRIGPAILDMTRTAETAQAR</sequence>
<dbReference type="SUPFAM" id="SSF52738">
    <property type="entry name" value="Methylesterase CheB, C-terminal domain"/>
    <property type="match status" value="1"/>
</dbReference>
<feature type="domain" description="CheB-type methylesterase" evidence="9">
    <location>
        <begin position="156"/>
        <end position="344"/>
    </location>
</feature>
<comment type="catalytic activity">
    <reaction evidence="4 5">
        <text>[protein]-L-glutamate 5-O-methyl ester + H2O = L-glutamyl-[protein] + methanol + H(+)</text>
        <dbReference type="Rhea" id="RHEA:23236"/>
        <dbReference type="Rhea" id="RHEA-COMP:10208"/>
        <dbReference type="Rhea" id="RHEA-COMP:10311"/>
        <dbReference type="ChEBI" id="CHEBI:15377"/>
        <dbReference type="ChEBI" id="CHEBI:15378"/>
        <dbReference type="ChEBI" id="CHEBI:17790"/>
        <dbReference type="ChEBI" id="CHEBI:29973"/>
        <dbReference type="ChEBI" id="CHEBI:82795"/>
        <dbReference type="EC" id="3.1.1.61"/>
    </reaction>
</comment>
<dbReference type="InterPro" id="IPR035909">
    <property type="entry name" value="CheB_C"/>
</dbReference>
<feature type="modified residue" description="4-aspartylphosphate" evidence="5 7">
    <location>
        <position position="56"/>
    </location>
</feature>
<evidence type="ECO:0000256" key="7">
    <source>
        <dbReference type="PROSITE-ProRule" id="PRU00169"/>
    </source>
</evidence>
<comment type="PTM">
    <text evidence="5">Phosphorylated by CheA. Phosphorylation of the N-terminal regulatory domain activates the methylesterase activity.</text>
</comment>
<name>A0A1I0X1H8_9RHOB</name>
<comment type="subcellular location">
    <subcellularLocation>
        <location evidence="5">Cytoplasm</location>
    </subcellularLocation>
</comment>
<evidence type="ECO:0000256" key="4">
    <source>
        <dbReference type="ARBA" id="ARBA00048267"/>
    </source>
</evidence>
<dbReference type="PANTHER" id="PTHR42872:SF6">
    <property type="entry name" value="PROTEIN-GLUTAMATE METHYLESTERASE_PROTEIN-GLUTAMINE GLUTAMINASE"/>
    <property type="match status" value="1"/>
</dbReference>
<dbReference type="InterPro" id="IPR000673">
    <property type="entry name" value="Sig_transdc_resp-reg_Me-estase"/>
</dbReference>
<dbReference type="GO" id="GO:0005737">
    <property type="term" value="C:cytoplasm"/>
    <property type="evidence" value="ECO:0007669"/>
    <property type="project" value="UniProtKB-SubCell"/>
</dbReference>